<dbReference type="CDD" id="cd07341">
    <property type="entry name" value="M56_BlaR1_MecR1_like"/>
    <property type="match status" value="1"/>
</dbReference>
<keyword evidence="1" id="KW-1133">Transmembrane helix</keyword>
<name>A0A1T4NA10_9FIRM</name>
<dbReference type="Pfam" id="PF05569">
    <property type="entry name" value="Peptidase_M56"/>
    <property type="match status" value="1"/>
</dbReference>
<keyword evidence="4" id="KW-1185">Reference proteome</keyword>
<feature type="transmembrane region" description="Helical" evidence="1">
    <location>
        <begin position="36"/>
        <end position="55"/>
    </location>
</feature>
<feature type="transmembrane region" description="Helical" evidence="1">
    <location>
        <begin position="315"/>
        <end position="337"/>
    </location>
</feature>
<dbReference type="STRING" id="118967.SAMN02745191_1540"/>
<dbReference type="RefSeq" id="WP_078711939.1">
    <property type="nucleotide sequence ID" value="NZ_FUWY01000004.1"/>
</dbReference>
<keyword evidence="1" id="KW-0472">Membrane</keyword>
<dbReference type="OrthoDB" id="9814002at2"/>
<accession>A0A1T4NA10</accession>
<gene>
    <name evidence="3" type="ORF">SAMN02745191_1540</name>
</gene>
<keyword evidence="1" id="KW-0812">Transmembrane</keyword>
<feature type="transmembrane region" description="Helical" evidence="1">
    <location>
        <begin position="6"/>
        <end position="24"/>
    </location>
</feature>
<evidence type="ECO:0000313" key="3">
    <source>
        <dbReference type="EMBL" id="SJZ76062.1"/>
    </source>
</evidence>
<dbReference type="InterPro" id="IPR052173">
    <property type="entry name" value="Beta-lactam_resp_regulator"/>
</dbReference>
<evidence type="ECO:0000259" key="2">
    <source>
        <dbReference type="Pfam" id="PF05569"/>
    </source>
</evidence>
<evidence type="ECO:0000313" key="4">
    <source>
        <dbReference type="Proteomes" id="UP000243297"/>
    </source>
</evidence>
<dbReference type="PANTHER" id="PTHR34978">
    <property type="entry name" value="POSSIBLE SENSOR-TRANSDUCER PROTEIN BLAR"/>
    <property type="match status" value="1"/>
</dbReference>
<dbReference type="Proteomes" id="UP000243297">
    <property type="component" value="Unassembled WGS sequence"/>
</dbReference>
<reference evidence="4" key="1">
    <citation type="submission" date="2017-02" db="EMBL/GenBank/DDBJ databases">
        <authorList>
            <person name="Varghese N."/>
            <person name="Submissions S."/>
        </authorList>
    </citation>
    <scope>NUCLEOTIDE SEQUENCE [LARGE SCALE GENOMIC DNA]</scope>
    <source>
        <strain evidence="4">ATCC 25662</strain>
    </source>
</reference>
<organism evidence="3 4">
    <name type="scientific">Anaerorhabdus furcosa</name>
    <dbReference type="NCBI Taxonomy" id="118967"/>
    <lineage>
        <taxon>Bacteria</taxon>
        <taxon>Bacillati</taxon>
        <taxon>Bacillota</taxon>
        <taxon>Erysipelotrichia</taxon>
        <taxon>Erysipelotrichales</taxon>
        <taxon>Erysipelotrichaceae</taxon>
        <taxon>Anaerorhabdus</taxon>
    </lineage>
</organism>
<dbReference type="AlphaFoldDB" id="A0A1T4NA10"/>
<proteinExistence type="predicted"/>
<sequence>MEKGILTLFEVSVTMAVLIILMMLTKPLAKKRYATTVRYVMWLFIAIRLILPFNISLPNSVTIELPNQNINYTPVFNPNLNNQSNPVAETSSEYTKYVSVKTEEASVNKEVSIYTILFIVWLIGCSTSLIHQLVNYFKFSRLIKRSQQPVNAHTESIFNSLFKDERLQIMESKCLSSPLLIGLIHPKIVLNTLELSDTQLKMILKHEVVHFQRHDILFKWLLMVASCIHWFNPFVYVMMRDADKDIEFSCDEIVLRNKNLEYRKEYGYTILQVLQNQAIKSSTVLSTRFNQEKKTVKERLLNLIDMKKKSSGKKIVLVSLILTIIASTLVSCSKSVYKETTTAINESVTLIETEQEMIYEFYDNTLTLSYRKDGPIEFALVEEITNDNLHGIEESEAIGSQFISIVDSESKEEITSFIVAKTFDYIQDYDGLIYGDNGSISSYKSYEMTQENVDKVFGNIIFKAQGEDISLNRAIKEIESCAVIVPGDKDNAYISILYSYPSDFRTKNVDFNFSFDALNTVYERAPFEQYFDFEGDLFKKCNLNANGRNAQSLRSFVTLNGDSLEKVKETIENMEFEIFNQLHEKQNIKVDNVYIDSEFNQPSEFEKWPGYPNNQYLDYVLNDEGKRVYRLQGDYDFIEIIIPDDVTDRILVGQYGKNGIFGVYFKGVEYPGNDEDIYEFIISKGFNEGYSCCDSDHYDSNLVKEFSNGYRIIESRGDMSIVLGENERNEYYSQQEFLKDKIEFRER</sequence>
<dbReference type="EMBL" id="FUWY01000004">
    <property type="protein sequence ID" value="SJZ76062.1"/>
    <property type="molecule type" value="Genomic_DNA"/>
</dbReference>
<protein>
    <submittedName>
        <fullName evidence="3">Signal transducer regulating beta-lactamase production, contains metallopeptidase domain</fullName>
    </submittedName>
</protein>
<feature type="transmembrane region" description="Helical" evidence="1">
    <location>
        <begin position="113"/>
        <end position="137"/>
    </location>
</feature>
<evidence type="ECO:0000256" key="1">
    <source>
        <dbReference type="SAM" id="Phobius"/>
    </source>
</evidence>
<feature type="domain" description="Peptidase M56" evidence="2">
    <location>
        <begin position="7"/>
        <end position="302"/>
    </location>
</feature>
<dbReference type="PANTHER" id="PTHR34978:SF3">
    <property type="entry name" value="SLR0241 PROTEIN"/>
    <property type="match status" value="1"/>
</dbReference>
<dbReference type="InterPro" id="IPR008756">
    <property type="entry name" value="Peptidase_M56"/>
</dbReference>